<accession>S8EHH0</accession>
<dbReference type="PANTHER" id="PTHR13833">
    <property type="match status" value="1"/>
</dbReference>
<dbReference type="InterPro" id="IPR001258">
    <property type="entry name" value="NHL_repeat"/>
</dbReference>
<sequence>KVVFEGGYTINTVLDGDRSNIRINPSSILRSSPPADYYIVLDSSASTFYTLSLPSYDSLTETASIAKLAGNGVPSYVDGDLESASFNKPKSFAVDLNGNVYVADQRNHAIRKITKSGVSTIAGGHSQKPGRTDGPGSDATFSDDFELSFIPEACALMVSDHGNRLVRQINLKTSDCRRNNESGSNLGATASWISILGLSCLIGLVLGFAIRPYLTRYVRHNPRLSTWNRWLMNAETQMAMLFSDIRSVVAESTVYELVHRTISLNLSVLNLMFRPLMDVRRK</sequence>
<dbReference type="AlphaFoldDB" id="S8EHH0"/>
<keyword evidence="4" id="KW-1185">Reference proteome</keyword>
<dbReference type="Pfam" id="PF01436">
    <property type="entry name" value="NHL"/>
    <property type="match status" value="1"/>
</dbReference>
<reference evidence="3 4" key="1">
    <citation type="journal article" date="2013" name="BMC Genomics">
        <title>The miniature genome of a carnivorous plant Genlisea aurea contains a low number of genes and short non-coding sequences.</title>
        <authorList>
            <person name="Leushkin E.V."/>
            <person name="Sutormin R.A."/>
            <person name="Nabieva E.R."/>
            <person name="Penin A.A."/>
            <person name="Kondrashov A.S."/>
            <person name="Logacheva M.D."/>
        </authorList>
    </citation>
    <scope>NUCLEOTIDE SEQUENCE [LARGE SCALE GENOMIC DNA]</scope>
</reference>
<keyword evidence="2" id="KW-0472">Membrane</keyword>
<feature type="non-terminal residue" evidence="3">
    <location>
        <position position="1"/>
    </location>
</feature>
<evidence type="ECO:0000256" key="1">
    <source>
        <dbReference type="ARBA" id="ARBA00022737"/>
    </source>
</evidence>
<evidence type="ECO:0000256" key="2">
    <source>
        <dbReference type="SAM" id="Phobius"/>
    </source>
</evidence>
<keyword evidence="2" id="KW-0812">Transmembrane</keyword>
<evidence type="ECO:0000313" key="3">
    <source>
        <dbReference type="EMBL" id="EPS72152.1"/>
    </source>
</evidence>
<dbReference type="OrthoDB" id="342730at2759"/>
<organism evidence="3 4">
    <name type="scientific">Genlisea aurea</name>
    <dbReference type="NCBI Taxonomy" id="192259"/>
    <lineage>
        <taxon>Eukaryota</taxon>
        <taxon>Viridiplantae</taxon>
        <taxon>Streptophyta</taxon>
        <taxon>Embryophyta</taxon>
        <taxon>Tracheophyta</taxon>
        <taxon>Spermatophyta</taxon>
        <taxon>Magnoliopsida</taxon>
        <taxon>eudicotyledons</taxon>
        <taxon>Gunneridae</taxon>
        <taxon>Pentapetalae</taxon>
        <taxon>asterids</taxon>
        <taxon>lamiids</taxon>
        <taxon>Lamiales</taxon>
        <taxon>Lentibulariaceae</taxon>
        <taxon>Genlisea</taxon>
    </lineage>
</organism>
<keyword evidence="1" id="KW-0677">Repeat</keyword>
<comment type="caution">
    <text evidence="3">The sequence shown here is derived from an EMBL/GenBank/DDBJ whole genome shotgun (WGS) entry which is preliminary data.</text>
</comment>
<keyword evidence="2" id="KW-1133">Transmembrane helix</keyword>
<evidence type="ECO:0000313" key="4">
    <source>
        <dbReference type="Proteomes" id="UP000015453"/>
    </source>
</evidence>
<gene>
    <name evidence="3" type="ORF">M569_02607</name>
</gene>
<dbReference type="InterPro" id="IPR011042">
    <property type="entry name" value="6-blade_b-propeller_TolB-like"/>
</dbReference>
<dbReference type="EMBL" id="AUSU01000950">
    <property type="protein sequence ID" value="EPS72152.1"/>
    <property type="molecule type" value="Genomic_DNA"/>
</dbReference>
<dbReference type="SUPFAM" id="SSF101898">
    <property type="entry name" value="NHL repeat"/>
    <property type="match status" value="1"/>
</dbReference>
<feature type="non-terminal residue" evidence="3">
    <location>
        <position position="282"/>
    </location>
</feature>
<dbReference type="PANTHER" id="PTHR13833:SF71">
    <property type="entry name" value="NHL DOMAIN-CONTAINING PROTEIN"/>
    <property type="match status" value="1"/>
</dbReference>
<feature type="transmembrane region" description="Helical" evidence="2">
    <location>
        <begin position="192"/>
        <end position="214"/>
    </location>
</feature>
<dbReference type="Gene3D" id="2.120.10.30">
    <property type="entry name" value="TolB, C-terminal domain"/>
    <property type="match status" value="1"/>
</dbReference>
<evidence type="ECO:0008006" key="5">
    <source>
        <dbReference type="Google" id="ProtNLM"/>
    </source>
</evidence>
<dbReference type="Proteomes" id="UP000015453">
    <property type="component" value="Unassembled WGS sequence"/>
</dbReference>
<proteinExistence type="predicted"/>
<protein>
    <recommendedName>
        <fullName evidence="5">NHL repeat-containing protein</fullName>
    </recommendedName>
</protein>
<name>S8EHH0_9LAMI</name>